<dbReference type="GO" id="GO:0140359">
    <property type="term" value="F:ABC-type transporter activity"/>
    <property type="evidence" value="ECO:0007669"/>
    <property type="project" value="InterPro"/>
</dbReference>
<feature type="transmembrane region" description="Helical" evidence="1">
    <location>
        <begin position="121"/>
        <end position="142"/>
    </location>
</feature>
<gene>
    <name evidence="2" type="ordered locus">Acid_1125</name>
</gene>
<keyword evidence="1" id="KW-1133">Transmembrane helix</keyword>
<protein>
    <recommendedName>
        <fullName evidence="3">ABC-type transport system involved in multi-copper enzyme maturation permease component-like protein</fullName>
    </recommendedName>
</protein>
<dbReference type="eggNOG" id="ENOG5030A6G">
    <property type="taxonomic scope" value="Bacteria"/>
</dbReference>
<dbReference type="AlphaFoldDB" id="Q02A07"/>
<feature type="transmembrane region" description="Helical" evidence="1">
    <location>
        <begin position="68"/>
        <end position="95"/>
    </location>
</feature>
<sequence length="442" mass="47597" precursor="true">MRSPRPPFFWLLNKECRELIVSRAWWVLLLCMGPLVGVSFISAVRTYGEVSGLNGTSAGVGEALSPLIGVWAPTFSACELAAVFLLPFVAIRLVAGDRQSGSLKLELQQGMSPFARITAKALVLLAGWVIAMLPPLSAIFLWKSYGGTVYAPEVITLAFGHLLNAGLTIALAAAMSSLTEHPSTAAILTLGVTVGTWIVNFFGAVQGGWWERAAGFTPAAMVAEFQHGLLRLDTTLVALVLILAGLGLSAIWMRLGTEVSRRAYQSVALCLAAAAGIFACTLINASWDSSESRANSFPEADEVALRKIHAPLTIEAHLAPEDPRRLDLEHHALSKLRRVMPSVQVRYVSNTSIGLFEQTRAGYGEIWYNLGGRKNMSRMTTAEGVLEEIYSLAGVSPPQENEAEIFRGHPLAVPATGAGTVFYVLWPGLVLAGGILARRRFK</sequence>
<evidence type="ECO:0000256" key="1">
    <source>
        <dbReference type="SAM" id="Phobius"/>
    </source>
</evidence>
<dbReference type="STRING" id="234267.Acid_1125"/>
<feature type="transmembrane region" description="Helical" evidence="1">
    <location>
        <begin position="420"/>
        <end position="437"/>
    </location>
</feature>
<feature type="transmembrane region" description="Helical" evidence="1">
    <location>
        <begin position="236"/>
        <end position="255"/>
    </location>
</feature>
<dbReference type="GO" id="GO:0005886">
    <property type="term" value="C:plasma membrane"/>
    <property type="evidence" value="ECO:0007669"/>
    <property type="project" value="UniProtKB-SubCell"/>
</dbReference>
<name>Q02A07_SOLUE</name>
<feature type="transmembrane region" description="Helical" evidence="1">
    <location>
        <begin position="24"/>
        <end position="48"/>
    </location>
</feature>
<keyword evidence="1" id="KW-0472">Membrane</keyword>
<accession>Q02A07</accession>
<evidence type="ECO:0000313" key="2">
    <source>
        <dbReference type="EMBL" id="ABJ82119.1"/>
    </source>
</evidence>
<feature type="transmembrane region" description="Helical" evidence="1">
    <location>
        <begin position="185"/>
        <end position="205"/>
    </location>
</feature>
<proteinExistence type="predicted"/>
<dbReference type="OrthoDB" id="127555at2"/>
<dbReference type="HOGENOM" id="CLU_592748_0_0_0"/>
<dbReference type="EMBL" id="CP000473">
    <property type="protein sequence ID" value="ABJ82119.1"/>
    <property type="molecule type" value="Genomic_DNA"/>
</dbReference>
<evidence type="ECO:0008006" key="3">
    <source>
        <dbReference type="Google" id="ProtNLM"/>
    </source>
</evidence>
<dbReference type="KEGG" id="sus:Acid_1125"/>
<keyword evidence="1" id="KW-0812">Transmembrane</keyword>
<feature type="transmembrane region" description="Helical" evidence="1">
    <location>
        <begin position="267"/>
        <end position="287"/>
    </location>
</feature>
<reference evidence="2" key="1">
    <citation type="submission" date="2006-10" db="EMBL/GenBank/DDBJ databases">
        <title>Complete sequence of Solibacter usitatus Ellin6076.</title>
        <authorList>
            <consortium name="US DOE Joint Genome Institute"/>
            <person name="Copeland A."/>
            <person name="Lucas S."/>
            <person name="Lapidus A."/>
            <person name="Barry K."/>
            <person name="Detter J.C."/>
            <person name="Glavina del Rio T."/>
            <person name="Hammon N."/>
            <person name="Israni S."/>
            <person name="Dalin E."/>
            <person name="Tice H."/>
            <person name="Pitluck S."/>
            <person name="Thompson L.S."/>
            <person name="Brettin T."/>
            <person name="Bruce D."/>
            <person name="Han C."/>
            <person name="Tapia R."/>
            <person name="Gilna P."/>
            <person name="Schmutz J."/>
            <person name="Larimer F."/>
            <person name="Land M."/>
            <person name="Hauser L."/>
            <person name="Kyrpides N."/>
            <person name="Mikhailova N."/>
            <person name="Janssen P.H."/>
            <person name="Kuske C.R."/>
            <person name="Richardson P."/>
        </authorList>
    </citation>
    <scope>NUCLEOTIDE SEQUENCE</scope>
    <source>
        <strain evidence="2">Ellin6076</strain>
    </source>
</reference>
<feature type="transmembrane region" description="Helical" evidence="1">
    <location>
        <begin position="154"/>
        <end position="173"/>
    </location>
</feature>
<dbReference type="InParanoid" id="Q02A07"/>
<organism evidence="2">
    <name type="scientific">Solibacter usitatus (strain Ellin6076)</name>
    <dbReference type="NCBI Taxonomy" id="234267"/>
    <lineage>
        <taxon>Bacteria</taxon>
        <taxon>Pseudomonadati</taxon>
        <taxon>Acidobacteriota</taxon>
        <taxon>Terriglobia</taxon>
        <taxon>Bryobacterales</taxon>
        <taxon>Solibacteraceae</taxon>
        <taxon>Candidatus Solibacter</taxon>
    </lineage>
</organism>